<dbReference type="InterPro" id="IPR028564">
    <property type="entry name" value="MT_TRM10-typ"/>
</dbReference>
<keyword evidence="4" id="KW-0949">S-adenosyl-L-methionine</keyword>
<dbReference type="CDD" id="cd18100">
    <property type="entry name" value="Trm10euk_B"/>
    <property type="match status" value="1"/>
</dbReference>
<reference evidence="13" key="1">
    <citation type="submission" date="2025-08" db="UniProtKB">
        <authorList>
            <consortium name="Ensembl"/>
        </authorList>
    </citation>
    <scope>IDENTIFICATION</scope>
</reference>
<keyword evidence="3" id="KW-0808">Transferase</keyword>
<evidence type="ECO:0000256" key="1">
    <source>
        <dbReference type="ARBA" id="ARBA00012797"/>
    </source>
</evidence>
<evidence type="ECO:0000256" key="10">
    <source>
        <dbReference type="ARBA" id="ARBA00048434"/>
    </source>
</evidence>
<accession>A0A8C3JCA1</accession>
<dbReference type="GO" id="GO:0000049">
    <property type="term" value="F:tRNA binding"/>
    <property type="evidence" value="ECO:0007669"/>
    <property type="project" value="TreeGrafter"/>
</dbReference>
<evidence type="ECO:0000256" key="11">
    <source>
        <dbReference type="SAM" id="MobiDB-lite"/>
    </source>
</evidence>
<feature type="domain" description="SAM-dependent MTase TRM10-type" evidence="12">
    <location>
        <begin position="235"/>
        <end position="432"/>
    </location>
</feature>
<dbReference type="InterPro" id="IPR007356">
    <property type="entry name" value="tRNA_m1G_MeTrfase_euk"/>
</dbReference>
<keyword evidence="14" id="KW-1185">Reference proteome</keyword>
<feature type="compositionally biased region" description="Polar residues" evidence="11">
    <location>
        <begin position="27"/>
        <end position="37"/>
    </location>
</feature>
<evidence type="ECO:0000313" key="14">
    <source>
        <dbReference type="Proteomes" id="UP000694419"/>
    </source>
</evidence>
<evidence type="ECO:0000259" key="12">
    <source>
        <dbReference type="PROSITE" id="PS51675"/>
    </source>
</evidence>
<dbReference type="InterPro" id="IPR038459">
    <property type="entry name" value="MT_TRM10-typ_sf"/>
</dbReference>
<evidence type="ECO:0000256" key="7">
    <source>
        <dbReference type="ARBA" id="ARBA00035712"/>
    </source>
</evidence>
<dbReference type="AlphaFoldDB" id="A0A8C3JCA1"/>
<feature type="region of interest" description="Disordered" evidence="11">
    <location>
        <begin position="1"/>
        <end position="103"/>
    </location>
</feature>
<dbReference type="Proteomes" id="UP000694419">
    <property type="component" value="Unplaced"/>
</dbReference>
<organism evidence="13 14">
    <name type="scientific">Calidris pygmaea</name>
    <name type="common">Spoon-billed sandpiper</name>
    <dbReference type="NCBI Taxonomy" id="425635"/>
    <lineage>
        <taxon>Eukaryota</taxon>
        <taxon>Metazoa</taxon>
        <taxon>Chordata</taxon>
        <taxon>Craniata</taxon>
        <taxon>Vertebrata</taxon>
        <taxon>Euteleostomi</taxon>
        <taxon>Archelosauria</taxon>
        <taxon>Archosauria</taxon>
        <taxon>Dinosauria</taxon>
        <taxon>Saurischia</taxon>
        <taxon>Theropoda</taxon>
        <taxon>Coelurosauria</taxon>
        <taxon>Aves</taxon>
        <taxon>Neognathae</taxon>
        <taxon>Neoaves</taxon>
        <taxon>Charadriiformes</taxon>
        <taxon>Scolopacidae</taxon>
        <taxon>Calidris</taxon>
    </lineage>
</organism>
<evidence type="ECO:0000256" key="9">
    <source>
        <dbReference type="ARBA" id="ARBA00045240"/>
    </source>
</evidence>
<feature type="region of interest" description="Disordered" evidence="11">
    <location>
        <begin position="205"/>
        <end position="225"/>
    </location>
</feature>
<dbReference type="InterPro" id="IPR047911">
    <property type="entry name" value="Trm10_B_MTase_dom"/>
</dbReference>
<dbReference type="PANTHER" id="PTHR13563:SF19">
    <property type="entry name" value="TRNA METHYLTRANSFERASE 10 HOMOLOG B"/>
    <property type="match status" value="1"/>
</dbReference>
<dbReference type="EC" id="2.1.1.221" evidence="1"/>
<comment type="catalytic activity">
    <reaction evidence="10">
        <text>guanosine(9) in tRNA + S-adenosyl-L-methionine = N(1)-methylguanosine(9) in tRNA + S-adenosyl-L-homocysteine + H(+)</text>
        <dbReference type="Rhea" id="RHEA:43156"/>
        <dbReference type="Rhea" id="RHEA-COMP:10367"/>
        <dbReference type="Rhea" id="RHEA-COMP:10368"/>
        <dbReference type="ChEBI" id="CHEBI:15378"/>
        <dbReference type="ChEBI" id="CHEBI:57856"/>
        <dbReference type="ChEBI" id="CHEBI:59789"/>
        <dbReference type="ChEBI" id="CHEBI:73542"/>
        <dbReference type="ChEBI" id="CHEBI:74269"/>
        <dbReference type="EC" id="2.1.1.221"/>
    </reaction>
</comment>
<evidence type="ECO:0000256" key="3">
    <source>
        <dbReference type="ARBA" id="ARBA00022679"/>
    </source>
</evidence>
<evidence type="ECO:0000256" key="8">
    <source>
        <dbReference type="ARBA" id="ARBA00035725"/>
    </source>
</evidence>
<dbReference type="GO" id="GO:0002939">
    <property type="term" value="P:tRNA N1-guanine methylation"/>
    <property type="evidence" value="ECO:0007669"/>
    <property type="project" value="TreeGrafter"/>
</dbReference>
<dbReference type="Gene3D" id="3.40.1280.30">
    <property type="match status" value="1"/>
</dbReference>
<protein>
    <recommendedName>
        <fullName evidence="6">tRNA methyltransferase 10 homolog B</fullName>
        <ecNumber evidence="1">2.1.1.221</ecNumber>
    </recommendedName>
    <alternativeName>
        <fullName evidence="7">RNA (guanine-9-)-methyltransferase domain-containing protein 3</fullName>
    </alternativeName>
    <alternativeName>
        <fullName evidence="8">tRNA (guanine(9)-N(1))-methyltransferase TRMT10B</fullName>
    </alternativeName>
</protein>
<dbReference type="GO" id="GO:0052905">
    <property type="term" value="F:tRNA (guanosine(9)-N1)-methyltransferase activity"/>
    <property type="evidence" value="ECO:0007669"/>
    <property type="project" value="UniProtKB-EC"/>
</dbReference>
<proteinExistence type="predicted"/>
<feature type="compositionally biased region" description="Low complexity" evidence="11">
    <location>
        <begin position="51"/>
        <end position="98"/>
    </location>
</feature>
<sequence>MAAGRDAPAPPLLGCPGGRGRSWQRPIATSTRNSTRTVALPPPRPQPLPQPRGATSPARGAPRAGPSPYSRAGGRATAAGRAAGSRSWPVQASRASPSPAFPPSPVPVCPVHLRASQQGPAPSVPGPAPERLAAAMAGDGDGGCPGAEAEGEVAVACEALRLLQIEPLAVGPGAGRAGGPAPCSRNALRKLRRWERVLAAKRRKRWQERERSRARRSGSSGAVGRDSGRIAAALAKERLLEARASGPRLCVDLGLAQCMSQKETSRLASQIRRLYGANRRAKKPFWLCLTEFVVGSLIYEECFRMNDGFSNYLMDTTQESYLDLFPLDAIVYLTPDSENVLEDIDPSKVYVLGGLVDESIHKKLTLQRAQEQSLQTARLPIREYMVKTANTKNYHSETLAINQVFDVLSTYYETRSWPAALKAGVSSGKGYVLPDAVK</sequence>
<keyword evidence="5" id="KW-0175">Coiled coil</keyword>
<name>A0A8C3JCA1_9CHAR</name>
<keyword evidence="2" id="KW-0489">Methyltransferase</keyword>
<dbReference type="GO" id="GO:0005654">
    <property type="term" value="C:nucleoplasm"/>
    <property type="evidence" value="ECO:0007669"/>
    <property type="project" value="TreeGrafter"/>
</dbReference>
<dbReference type="PROSITE" id="PS51675">
    <property type="entry name" value="SAM_MT_TRM10"/>
    <property type="match status" value="1"/>
</dbReference>
<evidence type="ECO:0000256" key="6">
    <source>
        <dbReference type="ARBA" id="ARBA00035688"/>
    </source>
</evidence>
<feature type="compositionally biased region" description="Pro residues" evidence="11">
    <location>
        <begin position="40"/>
        <end position="50"/>
    </location>
</feature>
<dbReference type="PANTHER" id="PTHR13563">
    <property type="entry name" value="TRNA (GUANINE-9-) METHYLTRANSFERASE"/>
    <property type="match status" value="1"/>
</dbReference>
<comment type="function">
    <text evidence="9">S-adenosyl-L-methionine-dependent guanine N(1)-methyltransferase that catalyzes the formation of N(1)-methylguanine at position 9 (m1G9) in tRNAs. Probably not able to catalyze formation of N(1)-methyladenine at position 9 (m1A9) in tRNAs.</text>
</comment>
<evidence type="ECO:0000256" key="2">
    <source>
        <dbReference type="ARBA" id="ARBA00022603"/>
    </source>
</evidence>
<feature type="compositionally biased region" description="Basic residues" evidence="11">
    <location>
        <begin position="205"/>
        <end position="216"/>
    </location>
</feature>
<evidence type="ECO:0000256" key="4">
    <source>
        <dbReference type="ARBA" id="ARBA00022691"/>
    </source>
</evidence>
<dbReference type="Ensembl" id="ENSCPGT00000006110.1">
    <property type="protein sequence ID" value="ENSCPGP00000005540.1"/>
    <property type="gene ID" value="ENSCPGG00000004003.1"/>
</dbReference>
<evidence type="ECO:0000256" key="5">
    <source>
        <dbReference type="ARBA" id="ARBA00023054"/>
    </source>
</evidence>
<evidence type="ECO:0000313" key="13">
    <source>
        <dbReference type="Ensembl" id="ENSCPGP00000005540.1"/>
    </source>
</evidence>
<reference evidence="13" key="2">
    <citation type="submission" date="2025-09" db="UniProtKB">
        <authorList>
            <consortium name="Ensembl"/>
        </authorList>
    </citation>
    <scope>IDENTIFICATION</scope>
</reference>